<sequence>MEHASDSEGYLESVIQFLRIPTAAEYTFDSNWYQDYQPTSEENLLADFNSIFFKPFATKSVSLDTKVHCRQIMRLSDIEMVESLRSKRLMKNHVIIHPAIKDADVYSLHPADLMSASGTRYFFCLTKYSSLKRPTRLRITNGGCRWKQQGRVFPVKQNGEIVAYKTYLSYVSLKRGQAITHDQDDQVTDCSQIRKNKKWSTFTMEEIALVDDVKMERYTLRRGNRPIPFPVICRIASKCSPGFDSQIGCDNIVNFGDCNRTILVGPAPAYTNDRKLDRTFSYQQVLPTCARPCGLSCDLSEDEEIDEALQAFISNIPNLEGSLLF</sequence>
<dbReference type="Proteomes" id="UP001162992">
    <property type="component" value="Chromosome 3"/>
</dbReference>
<dbReference type="EMBL" id="CM055094">
    <property type="protein sequence ID" value="KAJ7563271.1"/>
    <property type="molecule type" value="Genomic_DNA"/>
</dbReference>
<proteinExistence type="predicted"/>
<comment type="caution">
    <text evidence="1">The sequence shown here is derived from an EMBL/GenBank/DDBJ whole genome shotgun (WGS) entry which is preliminary data.</text>
</comment>
<protein>
    <submittedName>
        <fullName evidence="1">Uncharacterized protein</fullName>
    </submittedName>
</protein>
<evidence type="ECO:0000313" key="1">
    <source>
        <dbReference type="EMBL" id="KAJ7563271.1"/>
    </source>
</evidence>
<organism evidence="1 2">
    <name type="scientific">Diphasiastrum complanatum</name>
    <name type="common">Issler's clubmoss</name>
    <name type="synonym">Lycopodium complanatum</name>
    <dbReference type="NCBI Taxonomy" id="34168"/>
    <lineage>
        <taxon>Eukaryota</taxon>
        <taxon>Viridiplantae</taxon>
        <taxon>Streptophyta</taxon>
        <taxon>Embryophyta</taxon>
        <taxon>Tracheophyta</taxon>
        <taxon>Lycopodiopsida</taxon>
        <taxon>Lycopodiales</taxon>
        <taxon>Lycopodiaceae</taxon>
        <taxon>Lycopodioideae</taxon>
        <taxon>Diphasiastrum</taxon>
    </lineage>
</organism>
<evidence type="ECO:0000313" key="2">
    <source>
        <dbReference type="Proteomes" id="UP001162992"/>
    </source>
</evidence>
<name>A0ACC2E9Y1_DIPCM</name>
<accession>A0ACC2E9Y1</accession>
<reference evidence="2" key="1">
    <citation type="journal article" date="2024" name="Proc. Natl. Acad. Sci. U.S.A.">
        <title>Extraordinary preservation of gene collinearity over three hundred million years revealed in homosporous lycophytes.</title>
        <authorList>
            <person name="Li C."/>
            <person name="Wickell D."/>
            <person name="Kuo L.Y."/>
            <person name="Chen X."/>
            <person name="Nie B."/>
            <person name="Liao X."/>
            <person name="Peng D."/>
            <person name="Ji J."/>
            <person name="Jenkins J."/>
            <person name="Williams M."/>
            <person name="Shu S."/>
            <person name="Plott C."/>
            <person name="Barry K."/>
            <person name="Rajasekar S."/>
            <person name="Grimwood J."/>
            <person name="Han X."/>
            <person name="Sun S."/>
            <person name="Hou Z."/>
            <person name="He W."/>
            <person name="Dai G."/>
            <person name="Sun C."/>
            <person name="Schmutz J."/>
            <person name="Leebens-Mack J.H."/>
            <person name="Li F.W."/>
            <person name="Wang L."/>
        </authorList>
    </citation>
    <scope>NUCLEOTIDE SEQUENCE [LARGE SCALE GENOMIC DNA]</scope>
    <source>
        <strain evidence="2">cv. PW_Plant_1</strain>
    </source>
</reference>
<keyword evidence="2" id="KW-1185">Reference proteome</keyword>
<gene>
    <name evidence="1" type="ORF">O6H91_03G103800</name>
</gene>